<dbReference type="OrthoDB" id="10248252at2759"/>
<sequence length="265" mass="28589">YSVAFADENQVLAGHQDGYIRQWRIEDGQEQGPTMRGSGGICSIAVSQDGRWIVSGDDENQAIVWNGVTHEKVVHVEHEAYIFAVDISNDCTKVVTASWAAVGETARIFDTASGTDLFPLVSPGHLRGIKFSPDGSRFATASFYDGVRVYSTHDGNVLFDSGGRGRINADPPLFPLAWSSDGQQLFVVGRGKITCFDFSKSSSSDWWIHETESRASVACNGRFVACSAGSSVSLWDCVSHEQIGSIITHSTGIRCIALSPSGGYL</sequence>
<dbReference type="Gene3D" id="2.130.10.10">
    <property type="entry name" value="YVTN repeat-like/Quinoprotein amine dehydrogenase"/>
    <property type="match status" value="2"/>
</dbReference>
<dbReference type="SMART" id="SM00320">
    <property type="entry name" value="WD40"/>
    <property type="match status" value="4"/>
</dbReference>
<dbReference type="InterPro" id="IPR015943">
    <property type="entry name" value="WD40/YVTN_repeat-like_dom_sf"/>
</dbReference>
<dbReference type="EMBL" id="KN833949">
    <property type="protein sequence ID" value="KIK14218.1"/>
    <property type="molecule type" value="Genomic_DNA"/>
</dbReference>
<gene>
    <name evidence="3" type="ORF">PISMIDRAFT_73451</name>
</gene>
<dbReference type="PANTHER" id="PTHR19848:SF8">
    <property type="entry name" value="F-BOX AND WD REPEAT DOMAIN CONTAINING 7"/>
    <property type="match status" value="1"/>
</dbReference>
<dbReference type="InterPro" id="IPR001680">
    <property type="entry name" value="WD40_rpt"/>
</dbReference>
<protein>
    <recommendedName>
        <fullName evidence="5">WD40 repeat-like protein</fullName>
    </recommendedName>
</protein>
<name>A0A0C9Z2F8_9AGAM</name>
<dbReference type="Pfam" id="PF00400">
    <property type="entry name" value="WD40"/>
    <property type="match status" value="2"/>
</dbReference>
<proteinExistence type="predicted"/>
<feature type="non-terminal residue" evidence="3">
    <location>
        <position position="1"/>
    </location>
</feature>
<keyword evidence="4" id="KW-1185">Reference proteome</keyword>
<dbReference type="AlphaFoldDB" id="A0A0C9Z2F8"/>
<dbReference type="SUPFAM" id="SSF101908">
    <property type="entry name" value="Putative isomerase YbhE"/>
    <property type="match status" value="1"/>
</dbReference>
<accession>A0A0C9Z2F8</accession>
<dbReference type="PANTHER" id="PTHR19848">
    <property type="entry name" value="WD40 REPEAT PROTEIN"/>
    <property type="match status" value="1"/>
</dbReference>
<evidence type="ECO:0000256" key="1">
    <source>
        <dbReference type="ARBA" id="ARBA00022574"/>
    </source>
</evidence>
<evidence type="ECO:0000313" key="4">
    <source>
        <dbReference type="Proteomes" id="UP000054018"/>
    </source>
</evidence>
<reference evidence="3 4" key="1">
    <citation type="submission" date="2014-04" db="EMBL/GenBank/DDBJ databases">
        <authorList>
            <consortium name="DOE Joint Genome Institute"/>
            <person name="Kuo A."/>
            <person name="Kohler A."/>
            <person name="Costa M.D."/>
            <person name="Nagy L.G."/>
            <person name="Floudas D."/>
            <person name="Copeland A."/>
            <person name="Barry K.W."/>
            <person name="Cichocki N."/>
            <person name="Veneault-Fourrey C."/>
            <person name="LaButti K."/>
            <person name="Lindquist E.A."/>
            <person name="Lipzen A."/>
            <person name="Lundell T."/>
            <person name="Morin E."/>
            <person name="Murat C."/>
            <person name="Sun H."/>
            <person name="Tunlid A."/>
            <person name="Henrissat B."/>
            <person name="Grigoriev I.V."/>
            <person name="Hibbett D.S."/>
            <person name="Martin F."/>
            <person name="Nordberg H.P."/>
            <person name="Cantor M.N."/>
            <person name="Hua S.X."/>
        </authorList>
    </citation>
    <scope>NUCLEOTIDE SEQUENCE [LARGE SCALE GENOMIC DNA]</scope>
    <source>
        <strain evidence="3 4">441</strain>
    </source>
</reference>
<evidence type="ECO:0008006" key="5">
    <source>
        <dbReference type="Google" id="ProtNLM"/>
    </source>
</evidence>
<dbReference type="STRING" id="765257.A0A0C9Z2F8"/>
<dbReference type="HOGENOM" id="CLU_028047_0_0_1"/>
<reference evidence="4" key="2">
    <citation type="submission" date="2015-01" db="EMBL/GenBank/DDBJ databases">
        <title>Evolutionary Origins and Diversification of the Mycorrhizal Mutualists.</title>
        <authorList>
            <consortium name="DOE Joint Genome Institute"/>
            <consortium name="Mycorrhizal Genomics Consortium"/>
            <person name="Kohler A."/>
            <person name="Kuo A."/>
            <person name="Nagy L.G."/>
            <person name="Floudas D."/>
            <person name="Copeland A."/>
            <person name="Barry K.W."/>
            <person name="Cichocki N."/>
            <person name="Veneault-Fourrey C."/>
            <person name="LaButti K."/>
            <person name="Lindquist E.A."/>
            <person name="Lipzen A."/>
            <person name="Lundell T."/>
            <person name="Morin E."/>
            <person name="Murat C."/>
            <person name="Riley R."/>
            <person name="Ohm R."/>
            <person name="Sun H."/>
            <person name="Tunlid A."/>
            <person name="Henrissat B."/>
            <person name="Grigoriev I.V."/>
            <person name="Hibbett D.S."/>
            <person name="Martin F."/>
        </authorList>
    </citation>
    <scope>NUCLEOTIDE SEQUENCE [LARGE SCALE GENOMIC DNA]</scope>
    <source>
        <strain evidence="4">441</strain>
    </source>
</reference>
<feature type="non-terminal residue" evidence="3">
    <location>
        <position position="265"/>
    </location>
</feature>
<keyword evidence="1" id="KW-0853">WD repeat</keyword>
<evidence type="ECO:0000256" key="2">
    <source>
        <dbReference type="ARBA" id="ARBA00022737"/>
    </source>
</evidence>
<keyword evidence="2" id="KW-0677">Repeat</keyword>
<dbReference type="Proteomes" id="UP000054018">
    <property type="component" value="Unassembled WGS sequence"/>
</dbReference>
<evidence type="ECO:0000313" key="3">
    <source>
        <dbReference type="EMBL" id="KIK14218.1"/>
    </source>
</evidence>
<organism evidence="3 4">
    <name type="scientific">Pisolithus microcarpus 441</name>
    <dbReference type="NCBI Taxonomy" id="765257"/>
    <lineage>
        <taxon>Eukaryota</taxon>
        <taxon>Fungi</taxon>
        <taxon>Dikarya</taxon>
        <taxon>Basidiomycota</taxon>
        <taxon>Agaricomycotina</taxon>
        <taxon>Agaricomycetes</taxon>
        <taxon>Agaricomycetidae</taxon>
        <taxon>Boletales</taxon>
        <taxon>Sclerodermatineae</taxon>
        <taxon>Pisolithaceae</taxon>
        <taxon>Pisolithus</taxon>
    </lineage>
</organism>